<evidence type="ECO:0000256" key="3">
    <source>
        <dbReference type="ARBA" id="ARBA00022692"/>
    </source>
</evidence>
<sequence length="191" mass="21860">MSSKLEYSRRLYDDVLDWYKSADSKAQVVLAIDAAFLAFLTSTVFSEPDKLRSILDVFSWVTWLNLALMLLSLIVSIGAAISCVWSRIYSIREVKQIIKKAESRCQDSDKYPPEMIMWFFQFIEALDQKKFQVTLESSEEEFELKVLAEEIYVLSSNVRKKHIAVNIGFGFAALSLIFFVMAAVSYLYSAA</sequence>
<evidence type="ECO:0000313" key="11">
    <source>
        <dbReference type="Proteomes" id="UP000757435"/>
    </source>
</evidence>
<accession>A0A951QEF1</accession>
<feature type="transmembrane region" description="Helical" evidence="8">
    <location>
        <begin position="28"/>
        <end position="46"/>
    </location>
</feature>
<feature type="transmembrane region" description="Helical" evidence="8">
    <location>
        <begin position="66"/>
        <end position="89"/>
    </location>
</feature>
<evidence type="ECO:0000256" key="1">
    <source>
        <dbReference type="ARBA" id="ARBA00004236"/>
    </source>
</evidence>
<evidence type="ECO:0000256" key="5">
    <source>
        <dbReference type="ARBA" id="ARBA00022989"/>
    </source>
</evidence>
<evidence type="ECO:0000256" key="8">
    <source>
        <dbReference type="SAM" id="Phobius"/>
    </source>
</evidence>
<proteinExistence type="predicted"/>
<comment type="subcellular location">
    <subcellularLocation>
        <location evidence="1">Cell membrane</location>
    </subcellularLocation>
</comment>
<dbReference type="EMBL" id="JAHHHD010000019">
    <property type="protein sequence ID" value="MBW4660285.1"/>
    <property type="molecule type" value="Genomic_DNA"/>
</dbReference>
<evidence type="ECO:0000256" key="6">
    <source>
        <dbReference type="ARBA" id="ARBA00023118"/>
    </source>
</evidence>
<keyword evidence="2" id="KW-1003">Cell membrane</keyword>
<evidence type="ECO:0000259" key="9">
    <source>
        <dbReference type="Pfam" id="PF18967"/>
    </source>
</evidence>
<keyword evidence="6" id="KW-0051">Antiviral defense</keyword>
<dbReference type="Proteomes" id="UP000757435">
    <property type="component" value="Unassembled WGS sequence"/>
</dbReference>
<reference evidence="10" key="1">
    <citation type="submission" date="2021-05" db="EMBL/GenBank/DDBJ databases">
        <authorList>
            <person name="Pietrasiak N."/>
            <person name="Ward R."/>
            <person name="Stajich J.E."/>
            <person name="Kurbessoian T."/>
        </authorList>
    </citation>
    <scope>NUCLEOTIDE SEQUENCE</scope>
    <source>
        <strain evidence="10">UHER 2000/2452</strain>
    </source>
</reference>
<keyword evidence="3 8" id="KW-0812">Transmembrane</keyword>
<feature type="domain" description="Pycsar effector protein" evidence="9">
    <location>
        <begin position="9"/>
        <end position="184"/>
    </location>
</feature>
<gene>
    <name evidence="10" type="ORF">KME15_16540</name>
</gene>
<dbReference type="InterPro" id="IPR043760">
    <property type="entry name" value="PycTM_dom"/>
</dbReference>
<name>A0A951QEF1_9CYAN</name>
<evidence type="ECO:0000313" key="10">
    <source>
        <dbReference type="EMBL" id="MBW4660285.1"/>
    </source>
</evidence>
<dbReference type="AlphaFoldDB" id="A0A951QEF1"/>
<keyword evidence="5 8" id="KW-1133">Transmembrane helix</keyword>
<keyword evidence="4" id="KW-0547">Nucleotide-binding</keyword>
<organism evidence="10 11">
    <name type="scientific">Drouetiella hepatica Uher 2000/2452</name>
    <dbReference type="NCBI Taxonomy" id="904376"/>
    <lineage>
        <taxon>Bacteria</taxon>
        <taxon>Bacillati</taxon>
        <taxon>Cyanobacteriota</taxon>
        <taxon>Cyanophyceae</taxon>
        <taxon>Oculatellales</taxon>
        <taxon>Oculatellaceae</taxon>
        <taxon>Drouetiella</taxon>
    </lineage>
</organism>
<reference evidence="10" key="2">
    <citation type="journal article" date="2022" name="Microbiol. Resour. Announc.">
        <title>Metagenome Sequencing to Explore Phylogenomics of Terrestrial Cyanobacteria.</title>
        <authorList>
            <person name="Ward R.D."/>
            <person name="Stajich J.E."/>
            <person name="Johansen J.R."/>
            <person name="Huntemann M."/>
            <person name="Clum A."/>
            <person name="Foster B."/>
            <person name="Foster B."/>
            <person name="Roux S."/>
            <person name="Palaniappan K."/>
            <person name="Varghese N."/>
            <person name="Mukherjee S."/>
            <person name="Reddy T.B.K."/>
            <person name="Daum C."/>
            <person name="Copeland A."/>
            <person name="Chen I.A."/>
            <person name="Ivanova N.N."/>
            <person name="Kyrpides N.C."/>
            <person name="Shapiro N."/>
            <person name="Eloe-Fadrosh E.A."/>
            <person name="Pietrasiak N."/>
        </authorList>
    </citation>
    <scope>NUCLEOTIDE SEQUENCE</scope>
    <source>
        <strain evidence="10">UHER 2000/2452</strain>
    </source>
</reference>
<keyword evidence="7 8" id="KW-0472">Membrane</keyword>
<evidence type="ECO:0000256" key="7">
    <source>
        <dbReference type="ARBA" id="ARBA00023136"/>
    </source>
</evidence>
<feature type="transmembrane region" description="Helical" evidence="8">
    <location>
        <begin position="163"/>
        <end position="188"/>
    </location>
</feature>
<evidence type="ECO:0000256" key="4">
    <source>
        <dbReference type="ARBA" id="ARBA00022741"/>
    </source>
</evidence>
<dbReference type="Pfam" id="PF18967">
    <property type="entry name" value="PycTM"/>
    <property type="match status" value="1"/>
</dbReference>
<comment type="caution">
    <text evidence="10">The sequence shown here is derived from an EMBL/GenBank/DDBJ whole genome shotgun (WGS) entry which is preliminary data.</text>
</comment>
<protein>
    <recommendedName>
        <fullName evidence="9">Pycsar effector protein domain-containing protein</fullName>
    </recommendedName>
</protein>
<evidence type="ECO:0000256" key="2">
    <source>
        <dbReference type="ARBA" id="ARBA00022475"/>
    </source>
</evidence>